<evidence type="ECO:0000256" key="6">
    <source>
        <dbReference type="SAM" id="Phobius"/>
    </source>
</evidence>
<name>A0A8J2WYU2_9STRA</name>
<dbReference type="InterPro" id="IPR027359">
    <property type="entry name" value="Volt_channel_dom_sf"/>
</dbReference>
<dbReference type="AlphaFoldDB" id="A0A8J2WYU2"/>
<dbReference type="GO" id="GO:0005216">
    <property type="term" value="F:monoatomic ion channel activity"/>
    <property type="evidence" value="ECO:0007669"/>
    <property type="project" value="InterPro"/>
</dbReference>
<evidence type="ECO:0000256" key="2">
    <source>
        <dbReference type="ARBA" id="ARBA00022692"/>
    </source>
</evidence>
<sequence>MMRATLTRKSQKAEARRRSSKIWSDLETLREERRQSKAAPTTKRERVLEQLRARSLAVCESSKFMTFMTVLTLYALFGDDAKLCLADSTADDAFVVAAIMCIIFFGVEIVLQCFAYAWYFRGFYFWVDLASTLSILTEIPAVMAEVAILVGGSGGESAEMLKAGKAGRVGTKATKIIRIVRLVRMVRVVKLYRMTGDVDELRRDDSSLEPSSVGKKLTERQTVRLISMMLSMILVLPWLYTDSLLDNAHNFQHDFLKHLHQYPQAYNFSGGISVEDFREQVRFYGRESYELGYPLAYLEVCEPQPSDGRWSSCRSNGHINVFEHSELRSWLTEGDQKWSSLVTNPVNGLDKPGVSGARRRARNVLLKRLKHRDMEYFVASVVGCYNASAQIMDGFLTREPTKISESTAGGALGRGARCDVHGNCKKPAEKFDDYRSKMEQPTCVSTAAFSLRSQTRLLAGLQLVKTFVIMLLIVGGSVAFNADAQVYVIGPIERMMALVEKLSENPLGATHLDLTYDDDKKVRDQGYETVLLEQTLERVGELLQVGFGAAGAEIIGKNMAVHSSLNPMVPGKKITAIYGFCDIRRFTDTTECLQEDVMAYVNRLGSLVHGSAHSYFGAANKNVGDAFLVSWKLCDGELSGFSSFDDQASEEQRLKANQDIKCSIGKGRKVSPSQLADAAICSFLRCQLDLEEANREGELREYSQRPSVQQRFGNGFAVKMGFGMHVGWAVEGAIGSSLKIDATYLSPHVEMSDRLEAASKVFGTPLNLSHWLRNLASPSLSAVTRPVARLKADGVSSPFDVFALDVTDRVSNFGRQFCDAEDSKGDFVDWAHADVLKVQASLHPLFRSTWKQGYEAFLKGDWALARKMFAEAARLKPGDGPAAYLLSVMARYNNAPPAGWDGAHVLDGF</sequence>
<dbReference type="EMBL" id="CAKKNE010000004">
    <property type="protein sequence ID" value="CAH0373942.1"/>
    <property type="molecule type" value="Genomic_DNA"/>
</dbReference>
<dbReference type="Pfam" id="PF00520">
    <property type="entry name" value="Ion_trans"/>
    <property type="match status" value="1"/>
</dbReference>
<dbReference type="Proteomes" id="UP000789595">
    <property type="component" value="Unassembled WGS sequence"/>
</dbReference>
<keyword evidence="4 6" id="KW-0472">Membrane</keyword>
<organism evidence="8 9">
    <name type="scientific">Pelagomonas calceolata</name>
    <dbReference type="NCBI Taxonomy" id="35677"/>
    <lineage>
        <taxon>Eukaryota</taxon>
        <taxon>Sar</taxon>
        <taxon>Stramenopiles</taxon>
        <taxon>Ochrophyta</taxon>
        <taxon>Pelagophyceae</taxon>
        <taxon>Pelagomonadales</taxon>
        <taxon>Pelagomonadaceae</taxon>
        <taxon>Pelagomonas</taxon>
    </lineage>
</organism>
<dbReference type="PANTHER" id="PTHR43336:SF3">
    <property type="entry name" value="GUANYLATE CYCLASE DOMAIN-CONTAINING PROTEIN"/>
    <property type="match status" value="1"/>
</dbReference>
<dbReference type="Gene3D" id="3.30.70.1230">
    <property type="entry name" value="Nucleotide cyclase"/>
    <property type="match status" value="1"/>
</dbReference>
<feature type="region of interest" description="Disordered" evidence="5">
    <location>
        <begin position="1"/>
        <end position="20"/>
    </location>
</feature>
<evidence type="ECO:0000313" key="8">
    <source>
        <dbReference type="EMBL" id="CAH0373942.1"/>
    </source>
</evidence>
<dbReference type="Gene3D" id="1.20.120.350">
    <property type="entry name" value="Voltage-gated potassium channels. Chain C"/>
    <property type="match status" value="1"/>
</dbReference>
<dbReference type="InterPro" id="IPR029787">
    <property type="entry name" value="Nucleotide_cyclase"/>
</dbReference>
<keyword evidence="2 6" id="KW-0812">Transmembrane</keyword>
<proteinExistence type="predicted"/>
<keyword evidence="3 6" id="KW-1133">Transmembrane helix</keyword>
<accession>A0A8J2WYU2</accession>
<reference evidence="8" key="1">
    <citation type="submission" date="2021-11" db="EMBL/GenBank/DDBJ databases">
        <authorList>
            <consortium name="Genoscope - CEA"/>
            <person name="William W."/>
        </authorList>
    </citation>
    <scope>NUCLEOTIDE SEQUENCE</scope>
</reference>
<feature type="transmembrane region" description="Helical" evidence="6">
    <location>
        <begin position="97"/>
        <end position="119"/>
    </location>
</feature>
<dbReference type="PANTHER" id="PTHR43336">
    <property type="entry name" value="OXYGEN SENSOR HISTIDINE KINASE RESPONSE REGULATOR DEVS/DOSS"/>
    <property type="match status" value="1"/>
</dbReference>
<evidence type="ECO:0000256" key="3">
    <source>
        <dbReference type="ARBA" id="ARBA00022989"/>
    </source>
</evidence>
<comment type="subcellular location">
    <subcellularLocation>
        <location evidence="1">Membrane</location>
        <topology evidence="1">Multi-pass membrane protein</topology>
    </subcellularLocation>
</comment>
<evidence type="ECO:0000256" key="4">
    <source>
        <dbReference type="ARBA" id="ARBA00023136"/>
    </source>
</evidence>
<dbReference type="InterPro" id="IPR005821">
    <property type="entry name" value="Ion_trans_dom"/>
</dbReference>
<dbReference type="SUPFAM" id="SSF55073">
    <property type="entry name" value="Nucleotide cyclase"/>
    <property type="match status" value="1"/>
</dbReference>
<evidence type="ECO:0000256" key="5">
    <source>
        <dbReference type="SAM" id="MobiDB-lite"/>
    </source>
</evidence>
<dbReference type="OrthoDB" id="60033at2759"/>
<gene>
    <name evidence="8" type="ORF">PECAL_4P11930</name>
</gene>
<evidence type="ECO:0000259" key="7">
    <source>
        <dbReference type="Pfam" id="PF00520"/>
    </source>
</evidence>
<dbReference type="SUPFAM" id="SSF81324">
    <property type="entry name" value="Voltage-gated potassium channels"/>
    <property type="match status" value="1"/>
</dbReference>
<evidence type="ECO:0000256" key="1">
    <source>
        <dbReference type="ARBA" id="ARBA00004141"/>
    </source>
</evidence>
<evidence type="ECO:0000313" key="9">
    <source>
        <dbReference type="Proteomes" id="UP000789595"/>
    </source>
</evidence>
<comment type="caution">
    <text evidence="8">The sequence shown here is derived from an EMBL/GenBank/DDBJ whole genome shotgun (WGS) entry which is preliminary data.</text>
</comment>
<keyword evidence="9" id="KW-1185">Reference proteome</keyword>
<protein>
    <recommendedName>
        <fullName evidence="7">Ion transport domain-containing protein</fullName>
    </recommendedName>
</protein>
<dbReference type="GO" id="GO:0016020">
    <property type="term" value="C:membrane"/>
    <property type="evidence" value="ECO:0007669"/>
    <property type="project" value="UniProtKB-SubCell"/>
</dbReference>
<feature type="transmembrane region" description="Helical" evidence="6">
    <location>
        <begin position="56"/>
        <end position="77"/>
    </location>
</feature>
<feature type="domain" description="Ion transport" evidence="7">
    <location>
        <begin position="64"/>
        <end position="195"/>
    </location>
</feature>